<dbReference type="PROSITE" id="PS50294">
    <property type="entry name" value="WD_REPEATS_REGION"/>
    <property type="match status" value="1"/>
</dbReference>
<dbReference type="KEGG" id="cvr:CHLNCDRAFT_144377"/>
<evidence type="ECO:0000256" key="1">
    <source>
        <dbReference type="PROSITE-ProRule" id="PRU00221"/>
    </source>
</evidence>
<sequence length="425" mass="46153">MGGEGGNVALSVLRQRECGGSHRAGLQRAASRHYLDCQPALWQEKEITGQLASTLGPDVDKAFAAAWQDDHRLLVGTKSNHLLQWDTSAGMLRSIPLPPAPPRQHEVMETVWGACGIHSVAVNPAGDMVATGGTEPADCAVLRLPDFAPVQTLVGHVDWVFGVAWVSDRHVVTGSRDQSVALWSIPEPGEGAPDVQYKGADGPDGLQRKFEGKVRDVKYDFESCRLAALSTDGCVKLLDAARNLRTTRTVKLPLTKELVCMEQRHDLLAVGSVGHVTLLDPRRRTADLCSVASPDESQGVRSVQLTEHLLSFGTGRGKLFFFDLRASAFLPTEPAPQHAFDYGGEGGLPRCKLAPALAPAWQPRQHLQLGPGHVVLNDLYYDHFAGMDVKHACYAHTWDASRSRLFVCGGPLAFGLQGLYMAVWH</sequence>
<dbReference type="RefSeq" id="XP_005848716.1">
    <property type="nucleotide sequence ID" value="XM_005848654.1"/>
</dbReference>
<organism evidence="4">
    <name type="scientific">Chlorella variabilis</name>
    <name type="common">Green alga</name>
    <dbReference type="NCBI Taxonomy" id="554065"/>
    <lineage>
        <taxon>Eukaryota</taxon>
        <taxon>Viridiplantae</taxon>
        <taxon>Chlorophyta</taxon>
        <taxon>core chlorophytes</taxon>
        <taxon>Trebouxiophyceae</taxon>
        <taxon>Chlorellales</taxon>
        <taxon>Chlorellaceae</taxon>
        <taxon>Chlorella clade</taxon>
        <taxon>Chlorella</taxon>
    </lineage>
</organism>
<dbReference type="GeneID" id="17356094"/>
<proteinExistence type="predicted"/>
<feature type="domain" description="DDB1- and CUL4-associated factor 12 beta-propeller" evidence="2">
    <location>
        <begin position="55"/>
        <end position="424"/>
    </location>
</feature>
<name>E1ZBB1_CHLVA</name>
<dbReference type="InParanoid" id="E1ZBB1"/>
<reference evidence="3 4" key="1">
    <citation type="journal article" date="2010" name="Plant Cell">
        <title>The Chlorella variabilis NC64A genome reveals adaptation to photosymbiosis, coevolution with viruses, and cryptic sex.</title>
        <authorList>
            <person name="Blanc G."/>
            <person name="Duncan G."/>
            <person name="Agarkova I."/>
            <person name="Borodovsky M."/>
            <person name="Gurnon J."/>
            <person name="Kuo A."/>
            <person name="Lindquist E."/>
            <person name="Lucas S."/>
            <person name="Pangilinan J."/>
            <person name="Polle J."/>
            <person name="Salamov A."/>
            <person name="Terry A."/>
            <person name="Yamada T."/>
            <person name="Dunigan D.D."/>
            <person name="Grigoriev I.V."/>
            <person name="Claverie J.M."/>
            <person name="Van Etten J.L."/>
        </authorList>
    </citation>
    <scope>NUCLEOTIDE SEQUENCE [LARGE SCALE GENOMIC DNA]</scope>
    <source>
        <strain evidence="3 4">NC64A</strain>
    </source>
</reference>
<dbReference type="AlphaFoldDB" id="E1ZBB1"/>
<dbReference type="eggNOG" id="ENOG502QR7U">
    <property type="taxonomic scope" value="Eukaryota"/>
</dbReference>
<dbReference type="PANTHER" id="PTHR19855">
    <property type="entry name" value="WD40 REPEAT PROTEIN 12, 37"/>
    <property type="match status" value="1"/>
</dbReference>
<dbReference type="Proteomes" id="UP000008141">
    <property type="component" value="Unassembled WGS sequence"/>
</dbReference>
<protein>
    <recommendedName>
        <fullName evidence="2">DDB1- and CUL4-associated factor 12 beta-propeller domain-containing protein</fullName>
    </recommendedName>
</protein>
<dbReference type="InterPro" id="IPR015943">
    <property type="entry name" value="WD40/YVTN_repeat-like_dom_sf"/>
</dbReference>
<evidence type="ECO:0000313" key="3">
    <source>
        <dbReference type="EMBL" id="EFN56614.1"/>
    </source>
</evidence>
<evidence type="ECO:0000259" key="2">
    <source>
        <dbReference type="Pfam" id="PF23760"/>
    </source>
</evidence>
<evidence type="ECO:0000313" key="4">
    <source>
        <dbReference type="Proteomes" id="UP000008141"/>
    </source>
</evidence>
<accession>E1ZBB1</accession>
<dbReference type="PROSITE" id="PS50082">
    <property type="entry name" value="WD_REPEATS_2"/>
    <property type="match status" value="1"/>
</dbReference>
<keyword evidence="4" id="KW-1185">Reference proteome</keyword>
<dbReference type="SUPFAM" id="SSF50978">
    <property type="entry name" value="WD40 repeat-like"/>
    <property type="match status" value="1"/>
</dbReference>
<dbReference type="OrthoDB" id="10251741at2759"/>
<keyword evidence="1" id="KW-0853">WD repeat</keyword>
<dbReference type="EMBL" id="GL433841">
    <property type="protein sequence ID" value="EFN56614.1"/>
    <property type="molecule type" value="Genomic_DNA"/>
</dbReference>
<dbReference type="SMART" id="SM00320">
    <property type="entry name" value="WD40"/>
    <property type="match status" value="3"/>
</dbReference>
<dbReference type="Gene3D" id="2.130.10.10">
    <property type="entry name" value="YVTN repeat-like/Quinoprotein amine dehydrogenase"/>
    <property type="match status" value="2"/>
</dbReference>
<dbReference type="InterPro" id="IPR036322">
    <property type="entry name" value="WD40_repeat_dom_sf"/>
</dbReference>
<dbReference type="PANTHER" id="PTHR19855:SF11">
    <property type="entry name" value="RIBOSOME BIOGENESIS PROTEIN WDR12"/>
    <property type="match status" value="1"/>
</dbReference>
<dbReference type="OMA" id="GGEQYGW"/>
<dbReference type="Pfam" id="PF23760">
    <property type="entry name" value="Beta-prop_DCAF12"/>
    <property type="match status" value="1"/>
</dbReference>
<dbReference type="InterPro" id="IPR001680">
    <property type="entry name" value="WD40_rpt"/>
</dbReference>
<gene>
    <name evidence="3" type="ORF">CHLNCDRAFT_144377</name>
</gene>
<dbReference type="InterPro" id="IPR056151">
    <property type="entry name" value="Beta-prop_DCAF12"/>
</dbReference>
<dbReference type="STRING" id="554065.E1ZBB1"/>
<feature type="repeat" description="WD" evidence="1">
    <location>
        <begin position="153"/>
        <end position="185"/>
    </location>
</feature>